<name>A0A819XE76_9BILA</name>
<dbReference type="EMBL" id="CAJOBF010004429">
    <property type="protein sequence ID" value="CAF4138181.1"/>
    <property type="molecule type" value="Genomic_DNA"/>
</dbReference>
<gene>
    <name evidence="2" type="ORF">OVN521_LOCUS27497</name>
    <name evidence="1" type="ORF">UXM345_LOCUS24411</name>
</gene>
<proteinExistence type="predicted"/>
<dbReference type="EMBL" id="CAJOBG010007623">
    <property type="protein sequence ID" value="CAF4222078.1"/>
    <property type="molecule type" value="Genomic_DNA"/>
</dbReference>
<evidence type="ECO:0000313" key="4">
    <source>
        <dbReference type="Proteomes" id="UP000663866"/>
    </source>
</evidence>
<sequence>MNQFKCIKDGLMIMTTDIENEGKDDGAADPFLKLRSLSSEAEQLNINDEFYAELSHYSKLSFSTAPNNPSVLLLDFCSESEHHFSSWLNRMNNTGVVLTVAYLYDASTCHHDACQRLPFGGYHRLLQRVASPAYSFGLFFYNSLMYPFH</sequence>
<dbReference type="Proteomes" id="UP000663842">
    <property type="component" value="Unassembled WGS sequence"/>
</dbReference>
<reference evidence="1" key="1">
    <citation type="submission" date="2021-02" db="EMBL/GenBank/DDBJ databases">
        <authorList>
            <person name="Nowell W R."/>
        </authorList>
    </citation>
    <scope>NUCLEOTIDE SEQUENCE</scope>
</reference>
<keyword evidence="4" id="KW-1185">Reference proteome</keyword>
<evidence type="ECO:0000313" key="3">
    <source>
        <dbReference type="Proteomes" id="UP000663842"/>
    </source>
</evidence>
<accession>A0A819XE76</accession>
<dbReference type="AlphaFoldDB" id="A0A819XE76"/>
<organism evidence="1 3">
    <name type="scientific">Rotaria magnacalcarata</name>
    <dbReference type="NCBI Taxonomy" id="392030"/>
    <lineage>
        <taxon>Eukaryota</taxon>
        <taxon>Metazoa</taxon>
        <taxon>Spiralia</taxon>
        <taxon>Gnathifera</taxon>
        <taxon>Rotifera</taxon>
        <taxon>Eurotatoria</taxon>
        <taxon>Bdelloidea</taxon>
        <taxon>Philodinida</taxon>
        <taxon>Philodinidae</taxon>
        <taxon>Rotaria</taxon>
    </lineage>
</organism>
<evidence type="ECO:0000313" key="2">
    <source>
        <dbReference type="EMBL" id="CAF4222078.1"/>
    </source>
</evidence>
<protein>
    <submittedName>
        <fullName evidence="1">Uncharacterized protein</fullName>
    </submittedName>
</protein>
<evidence type="ECO:0000313" key="1">
    <source>
        <dbReference type="EMBL" id="CAF4138181.1"/>
    </source>
</evidence>
<comment type="caution">
    <text evidence="1">The sequence shown here is derived from an EMBL/GenBank/DDBJ whole genome shotgun (WGS) entry which is preliminary data.</text>
</comment>
<dbReference type="Proteomes" id="UP000663866">
    <property type="component" value="Unassembled WGS sequence"/>
</dbReference>